<evidence type="ECO:0000313" key="3">
    <source>
        <dbReference type="Proteomes" id="UP000199754"/>
    </source>
</evidence>
<feature type="transmembrane region" description="Helical" evidence="1">
    <location>
        <begin position="355"/>
        <end position="387"/>
    </location>
</feature>
<feature type="transmembrane region" description="Helical" evidence="1">
    <location>
        <begin position="20"/>
        <end position="40"/>
    </location>
</feature>
<reference evidence="2 3" key="1">
    <citation type="submission" date="2017-07" db="EMBL/GenBank/DDBJ databases">
        <title>Genome Sequence of Sulfitobacter pseudonitzschiae Strain SMR1 Isolated from a culture of the Diatom Skeletonema marinoi.</title>
        <authorList>
            <person name="Topel M."/>
            <person name="Pinder M.I.M."/>
            <person name="Johansson O.N."/>
            <person name="Kourtchenko O."/>
            <person name="Godhe A."/>
            <person name="Clarke A.K."/>
        </authorList>
    </citation>
    <scope>NUCLEOTIDE SEQUENCE [LARGE SCALE GENOMIC DNA]</scope>
    <source>
        <strain evidence="2 3">SMR1</strain>
    </source>
</reference>
<evidence type="ECO:0000256" key="1">
    <source>
        <dbReference type="SAM" id="Phobius"/>
    </source>
</evidence>
<gene>
    <name evidence="2" type="ORF">SULPSESMR1_00717</name>
</gene>
<name>A0A221JXT8_9RHOB</name>
<dbReference type="PANTHER" id="PTHR43738:SF2">
    <property type="entry name" value="ABC TRANSPORTER PERMEASE"/>
    <property type="match status" value="1"/>
</dbReference>
<dbReference type="AlphaFoldDB" id="A0A221JXT8"/>
<dbReference type="KEGG" id="spse:SULPSESMR1_00717"/>
<keyword evidence="1" id="KW-0472">Membrane</keyword>
<protein>
    <submittedName>
        <fullName evidence="2">FtsX-like permease family protein</fullName>
    </submittedName>
</protein>
<feature type="transmembrane region" description="Helical" evidence="1">
    <location>
        <begin position="407"/>
        <end position="428"/>
    </location>
</feature>
<dbReference type="EMBL" id="CP022415">
    <property type="protein sequence ID" value="ASM71548.1"/>
    <property type="molecule type" value="Genomic_DNA"/>
</dbReference>
<dbReference type="PANTHER" id="PTHR43738">
    <property type="entry name" value="ABC TRANSPORTER, MEMBRANE PROTEIN"/>
    <property type="match status" value="1"/>
</dbReference>
<organism evidence="2 3">
    <name type="scientific">Pseudosulfitobacter pseudonitzschiae</name>
    <dbReference type="NCBI Taxonomy" id="1402135"/>
    <lineage>
        <taxon>Bacteria</taxon>
        <taxon>Pseudomonadati</taxon>
        <taxon>Pseudomonadota</taxon>
        <taxon>Alphaproteobacteria</taxon>
        <taxon>Rhodobacterales</taxon>
        <taxon>Roseobacteraceae</taxon>
        <taxon>Pseudosulfitobacter</taxon>
    </lineage>
</organism>
<keyword evidence="1" id="KW-1133">Transmembrane helix</keyword>
<dbReference type="RefSeq" id="WP_345889502.1">
    <property type="nucleotide sequence ID" value="NZ_CP022415.1"/>
</dbReference>
<feature type="transmembrane region" description="Helical" evidence="1">
    <location>
        <begin position="52"/>
        <end position="73"/>
    </location>
</feature>
<dbReference type="InterPro" id="IPR051125">
    <property type="entry name" value="ABC-4/HrtB_transporter"/>
</dbReference>
<accession>A0A221JXT8</accession>
<keyword evidence="3" id="KW-1185">Reference proteome</keyword>
<feature type="transmembrane region" description="Helical" evidence="1">
    <location>
        <begin position="312"/>
        <end position="335"/>
    </location>
</feature>
<sequence length="439" mass="45498">MGSIGDLWAGLPAAMQDLMTAALLLLPGLATGLIVLRGYAPGRLVRAMLRRFSVSNVVFVCLLAVSVAIGVGLTAQERGLRQGSARAAAAFDLIVAAPGSEITVMLAAVYLQPSDVPLLTGDQYAAISADPDVALAAPIAFGDSYQGAPVVGTTADFVTHLAGDLAKGQIFTTSTEAVAGAFASVPVGESFTPAHGHGDAAEDAAHAGASYTVTGRMAPTGSPWDRAILVPIEGVWEVHGLANGHALAAGDQIGPPFDAAFFPGTPAVLVRADALWGNYALQSRYTQPDMMAFFPGTVLAQMHSLMRDVREAMSLLAVVTQVLVTVSILAGLVILTRIFARGLALLRAIGAGRRFVFAVVWSYSATLIAAGSLLGLGLGWLAAMGFSRVITARTDVLVTATVTWTEVQLVAGFVSLTLILALLPALAATRRQLLTDLRN</sequence>
<keyword evidence="1" id="KW-0812">Transmembrane</keyword>
<evidence type="ECO:0000313" key="2">
    <source>
        <dbReference type="EMBL" id="ASM71548.1"/>
    </source>
</evidence>
<dbReference type="Proteomes" id="UP000199754">
    <property type="component" value="Chromosome"/>
</dbReference>
<proteinExistence type="predicted"/>